<feature type="region of interest" description="Disordered" evidence="6">
    <location>
        <begin position="41"/>
        <end position="64"/>
    </location>
</feature>
<evidence type="ECO:0000259" key="7">
    <source>
        <dbReference type="PROSITE" id="PS50011"/>
    </source>
</evidence>
<proteinExistence type="predicted"/>
<dbReference type="GO" id="GO:0042594">
    <property type="term" value="P:response to starvation"/>
    <property type="evidence" value="ECO:0007669"/>
    <property type="project" value="TreeGrafter"/>
</dbReference>
<dbReference type="EC" id="2.7.11.1" evidence="1"/>
<dbReference type="EMBL" id="ML014111">
    <property type="protein sequence ID" value="RKP04291.1"/>
    <property type="molecule type" value="Genomic_DNA"/>
</dbReference>
<dbReference type="PROSITE" id="PS50011">
    <property type="entry name" value="PROTEIN_KINASE_DOM"/>
    <property type="match status" value="1"/>
</dbReference>
<dbReference type="InterPro" id="IPR045269">
    <property type="entry name" value="Atg1-like"/>
</dbReference>
<organism evidence="8 10">
    <name type="scientific">Caulochytrium protostelioides</name>
    <dbReference type="NCBI Taxonomy" id="1555241"/>
    <lineage>
        <taxon>Eukaryota</taxon>
        <taxon>Fungi</taxon>
        <taxon>Fungi incertae sedis</taxon>
        <taxon>Chytridiomycota</taxon>
        <taxon>Chytridiomycota incertae sedis</taxon>
        <taxon>Chytridiomycetes</taxon>
        <taxon>Caulochytriales</taxon>
        <taxon>Caulochytriaceae</taxon>
        <taxon>Caulochytrium</taxon>
    </lineage>
</organism>
<dbReference type="InterPro" id="IPR000719">
    <property type="entry name" value="Prot_kinase_dom"/>
</dbReference>
<dbReference type="AlphaFoldDB" id="A0A4V1ITQ4"/>
<gene>
    <name evidence="8" type="ORF">CAUPRSCDRAFT_5854</name>
    <name evidence="9" type="ORF">CXG81DRAFT_8422</name>
</gene>
<dbReference type="PANTHER" id="PTHR24348">
    <property type="entry name" value="SERINE/THREONINE-PROTEIN KINASE UNC-51-RELATED"/>
    <property type="match status" value="1"/>
</dbReference>
<feature type="domain" description="Protein kinase" evidence="7">
    <location>
        <begin position="11"/>
        <end position="321"/>
    </location>
</feature>
<evidence type="ECO:0000256" key="1">
    <source>
        <dbReference type="ARBA" id="ARBA00012513"/>
    </source>
</evidence>
<evidence type="ECO:0000313" key="8">
    <source>
        <dbReference type="EMBL" id="RKO97867.1"/>
    </source>
</evidence>
<keyword evidence="5" id="KW-0067">ATP-binding</keyword>
<dbReference type="InterPro" id="IPR011009">
    <property type="entry name" value="Kinase-like_dom_sf"/>
</dbReference>
<dbReference type="GO" id="GO:0034727">
    <property type="term" value="P:piecemeal microautophagy of the nucleus"/>
    <property type="evidence" value="ECO:0007669"/>
    <property type="project" value="TreeGrafter"/>
</dbReference>
<reference evidence="9" key="2">
    <citation type="submission" date="2018-04" db="EMBL/GenBank/DDBJ databases">
        <title>Leveraging single-cell genomics to expand the Fungal Tree of Life.</title>
        <authorList>
            <consortium name="DOE Joint Genome Institute"/>
            <person name="Ahrendt S.R."/>
            <person name="Quandt C.A."/>
            <person name="Ciobanu D."/>
            <person name="Clum A."/>
            <person name="Salamov A."/>
            <person name="Andreopoulos B."/>
            <person name="Cheng J.-F."/>
            <person name="Woyke T."/>
            <person name="Pelin A."/>
            <person name="Henrissat B."/>
            <person name="Benny G.L."/>
            <person name="Smith M.E."/>
            <person name="James T.Y."/>
            <person name="Grigoriev I.V."/>
        </authorList>
    </citation>
    <scope>NUCLEOTIDE SEQUENCE</scope>
    <source>
        <strain evidence="9">ATCC 52028</strain>
    </source>
</reference>
<sequence>MLGARSQVGDYLIQDEIGRGSFATVYLGKLKVLVDHEHAASGRPSHAEGGSSDALAGPASSASTLPDPVRGYSLVAIKSVTKEKLNRKLTENLETEIRILKGSAHPHIVELIKIVNSTKYIHLLMEFCAFGDLSAYIKKKGAIAVPSCYRGLPASHPFLAYFADPLAITRLAGPYNGLHETVIRHFLYQLGSSMRFLRKNQLIHRDIKPQNLLLSPSATGRILVPGLPPLPDLKLADFGFARALPHQSLAATLCGSPLYMAPEILRGGRYDASADLWSIGAVLYELVAGRPPFRAQNHIDLLRKIDRGSGEIHFPDAAVVA</sequence>
<dbReference type="PROSITE" id="PS00108">
    <property type="entry name" value="PROTEIN_KINASE_ST"/>
    <property type="match status" value="1"/>
</dbReference>
<dbReference type="GO" id="GO:0061709">
    <property type="term" value="P:reticulophagy"/>
    <property type="evidence" value="ECO:0007669"/>
    <property type="project" value="TreeGrafter"/>
</dbReference>
<keyword evidence="2" id="KW-0808">Transferase</keyword>
<evidence type="ECO:0000313" key="9">
    <source>
        <dbReference type="EMBL" id="RKP04291.1"/>
    </source>
</evidence>
<dbReference type="GO" id="GO:0000422">
    <property type="term" value="P:autophagy of mitochondrion"/>
    <property type="evidence" value="ECO:0007669"/>
    <property type="project" value="TreeGrafter"/>
</dbReference>
<dbReference type="GO" id="GO:0005829">
    <property type="term" value="C:cytosol"/>
    <property type="evidence" value="ECO:0007669"/>
    <property type="project" value="TreeGrafter"/>
</dbReference>
<dbReference type="Gene3D" id="3.30.200.20">
    <property type="entry name" value="Phosphorylase Kinase, domain 1"/>
    <property type="match status" value="1"/>
</dbReference>
<keyword evidence="3" id="KW-0547">Nucleotide-binding</keyword>
<reference evidence="10 11" key="1">
    <citation type="journal article" date="2018" name="Nat. Microbiol.">
        <title>Leveraging single-cell genomics to expand the fungal tree of life.</title>
        <authorList>
            <person name="Ahrendt S.R."/>
            <person name="Quandt C.A."/>
            <person name="Ciobanu D."/>
            <person name="Clum A."/>
            <person name="Salamov A."/>
            <person name="Andreopoulos B."/>
            <person name="Cheng J.F."/>
            <person name="Woyke T."/>
            <person name="Pelin A."/>
            <person name="Henrissat B."/>
            <person name="Reynolds N.K."/>
            <person name="Benny G.L."/>
            <person name="Smith M.E."/>
            <person name="James T.Y."/>
            <person name="Grigoriev I.V."/>
        </authorList>
    </citation>
    <scope>NUCLEOTIDE SEQUENCE [LARGE SCALE GENOMIC DNA]</scope>
    <source>
        <strain evidence="10 11">ATCC 52028</strain>
    </source>
</reference>
<accession>A0A4V1ITQ4</accession>
<dbReference type="OrthoDB" id="346907at2759"/>
<dbReference type="Proteomes" id="UP000274922">
    <property type="component" value="Unassembled WGS sequence"/>
</dbReference>
<protein>
    <recommendedName>
        <fullName evidence="1">non-specific serine/threonine protein kinase</fullName>
        <ecNumber evidence="1">2.7.11.1</ecNumber>
    </recommendedName>
</protein>
<evidence type="ECO:0000313" key="11">
    <source>
        <dbReference type="Proteomes" id="UP000274922"/>
    </source>
</evidence>
<dbReference type="SMART" id="SM00220">
    <property type="entry name" value="S_TKc"/>
    <property type="match status" value="1"/>
</dbReference>
<dbReference type="SUPFAM" id="SSF56112">
    <property type="entry name" value="Protein kinase-like (PK-like)"/>
    <property type="match status" value="1"/>
</dbReference>
<keyword evidence="11" id="KW-1185">Reference proteome</keyword>
<dbReference type="GO" id="GO:0005524">
    <property type="term" value="F:ATP binding"/>
    <property type="evidence" value="ECO:0007669"/>
    <property type="project" value="UniProtKB-KW"/>
</dbReference>
<dbReference type="Proteomes" id="UP000268535">
    <property type="component" value="Unassembled WGS sequence"/>
</dbReference>
<dbReference type="GO" id="GO:0005776">
    <property type="term" value="C:autophagosome"/>
    <property type="evidence" value="ECO:0007669"/>
    <property type="project" value="TreeGrafter"/>
</dbReference>
<dbReference type="GO" id="GO:0000045">
    <property type="term" value="P:autophagosome assembly"/>
    <property type="evidence" value="ECO:0007669"/>
    <property type="project" value="TreeGrafter"/>
</dbReference>
<dbReference type="InterPro" id="IPR008271">
    <property type="entry name" value="Ser/Thr_kinase_AS"/>
</dbReference>
<name>A0A4V1ITQ4_9FUNG</name>
<dbReference type="GO" id="GO:0010506">
    <property type="term" value="P:regulation of autophagy"/>
    <property type="evidence" value="ECO:0007669"/>
    <property type="project" value="InterPro"/>
</dbReference>
<evidence type="ECO:0000256" key="4">
    <source>
        <dbReference type="ARBA" id="ARBA00022777"/>
    </source>
</evidence>
<evidence type="ECO:0000256" key="3">
    <source>
        <dbReference type="ARBA" id="ARBA00022741"/>
    </source>
</evidence>
<evidence type="ECO:0000256" key="5">
    <source>
        <dbReference type="ARBA" id="ARBA00022840"/>
    </source>
</evidence>
<dbReference type="Gene3D" id="1.10.510.10">
    <property type="entry name" value="Transferase(Phosphotransferase) domain 1"/>
    <property type="match status" value="1"/>
</dbReference>
<evidence type="ECO:0000256" key="6">
    <source>
        <dbReference type="SAM" id="MobiDB-lite"/>
    </source>
</evidence>
<dbReference type="GO" id="GO:0034045">
    <property type="term" value="C:phagophore assembly site membrane"/>
    <property type="evidence" value="ECO:0007669"/>
    <property type="project" value="TreeGrafter"/>
</dbReference>
<feature type="non-terminal residue" evidence="8">
    <location>
        <position position="321"/>
    </location>
</feature>
<evidence type="ECO:0000313" key="10">
    <source>
        <dbReference type="Proteomes" id="UP000268535"/>
    </source>
</evidence>
<dbReference type="GO" id="GO:0004674">
    <property type="term" value="F:protein serine/threonine kinase activity"/>
    <property type="evidence" value="ECO:0007669"/>
    <property type="project" value="UniProtKB-EC"/>
</dbReference>
<dbReference type="Pfam" id="PF00069">
    <property type="entry name" value="Pkinase"/>
    <property type="match status" value="2"/>
</dbReference>
<dbReference type="STRING" id="1555241.A0A4V1ITQ4"/>
<dbReference type="EMBL" id="ML009151">
    <property type="protein sequence ID" value="RKO97867.1"/>
    <property type="molecule type" value="Genomic_DNA"/>
</dbReference>
<reference evidence="8" key="3">
    <citation type="submission" date="2018-08" db="EMBL/GenBank/DDBJ databases">
        <title>Leveraging single-cell genomics to expand the Fungal Tree of Life.</title>
        <authorList>
            <consortium name="DOE Joint Genome Institute"/>
            <person name="Ahrendt S.R."/>
            <person name="Quandt C.A."/>
            <person name="Ciobanu D."/>
            <person name="Clum A."/>
            <person name="Salamov A."/>
            <person name="Andreopoulos B."/>
            <person name="Cheng J.-F."/>
            <person name="Woyke T."/>
            <person name="Pelin A."/>
            <person name="Henrissat B."/>
            <person name="Reynolds N."/>
            <person name="Benny G.L."/>
            <person name="Smith M.E."/>
            <person name="James T.Y."/>
            <person name="Grigoriev I.V."/>
        </authorList>
    </citation>
    <scope>NUCLEOTIDE SEQUENCE</scope>
    <source>
        <strain evidence="8">ATCC 52028</strain>
    </source>
</reference>
<keyword evidence="4 8" id="KW-0418">Kinase</keyword>
<dbReference type="PANTHER" id="PTHR24348:SF22">
    <property type="entry name" value="NON-SPECIFIC SERINE_THREONINE PROTEIN KINASE"/>
    <property type="match status" value="1"/>
</dbReference>
<evidence type="ECO:0000256" key="2">
    <source>
        <dbReference type="ARBA" id="ARBA00022679"/>
    </source>
</evidence>